<dbReference type="AlphaFoldDB" id="A0A4Q9G7Y4"/>
<dbReference type="PANTHER" id="PTHR43135:SF3">
    <property type="entry name" value="ALPHA-D-RIBOSE 1-METHYLPHOSPHONATE 5-TRIPHOSPHATE DIPHOSPHATASE"/>
    <property type="match status" value="1"/>
</dbReference>
<dbReference type="NCBIfam" id="TIGR02318">
    <property type="entry name" value="phosphono_phnM"/>
    <property type="match status" value="1"/>
</dbReference>
<dbReference type="EC" id="3.6.1.63" evidence="2"/>
<dbReference type="NCBIfam" id="NF011984">
    <property type="entry name" value="PRK15446.1-5"/>
    <property type="match status" value="1"/>
</dbReference>
<dbReference type="InterPro" id="IPR032466">
    <property type="entry name" value="Metal_Hydrolase"/>
</dbReference>
<dbReference type="RefSeq" id="WP_130990489.1">
    <property type="nucleotide sequence ID" value="NZ_SISK01000003.1"/>
</dbReference>
<evidence type="ECO:0000313" key="3">
    <source>
        <dbReference type="Proteomes" id="UP000293520"/>
    </source>
</evidence>
<sequence length="380" mass="40136">MTETILSNAMLVLPDRVIHGGLRMAGGRIAEIAEGAAAAPGSIDCQGDLVLPGLVELHTDNLERHLQPRPKVEWPHQAAIVAHDAELASTGITTVFDALRVGSAFASSNAGYGEYARALASEILELRTRGALRISHFLHLRAEICSETLVKEMAKFGPDDRIGIVSLMDHTPGQRQFRDIGKLRDYVMGKNGLSDAEFDAHVESQQALSERLGTLHEAAAVNEARRYGAVLASHDDTTAGQVAVSARHGVRLAEFPTTAEAARACRDQGIAVMMGAPNLIRGGSHSGNVAARELAEAGLLDILSSDYVPSSLLTAALMLGDLWDDLPRGVATVTSAPAMAAGLADRGRLAVGARADVIRVARLGVASAVHGVWVQGHRVS</sequence>
<dbReference type="Gene3D" id="3.20.20.140">
    <property type="entry name" value="Metal-dependent hydrolases"/>
    <property type="match status" value="1"/>
</dbReference>
<dbReference type="InterPro" id="IPR012696">
    <property type="entry name" value="PhnM"/>
</dbReference>
<dbReference type="Gene3D" id="2.30.40.10">
    <property type="entry name" value="Urease, subunit C, domain 1"/>
    <property type="match status" value="1"/>
</dbReference>
<dbReference type="InterPro" id="IPR051781">
    <property type="entry name" value="Metallo-dep_Hydrolase"/>
</dbReference>
<accession>A0A4Q9G7Y4</accession>
<feature type="domain" description="Amidohydrolase 3" evidence="1">
    <location>
        <begin position="85"/>
        <end position="376"/>
    </location>
</feature>
<dbReference type="SUPFAM" id="SSF51338">
    <property type="entry name" value="Composite domain of metallo-dependent hydrolases"/>
    <property type="match status" value="1"/>
</dbReference>
<name>A0A4Q9G7Y4_9RHOB</name>
<dbReference type="InterPro" id="IPR011059">
    <property type="entry name" value="Metal-dep_hydrolase_composite"/>
</dbReference>
<dbReference type="Proteomes" id="UP000293520">
    <property type="component" value="Unassembled WGS sequence"/>
</dbReference>
<dbReference type="SUPFAM" id="SSF51556">
    <property type="entry name" value="Metallo-dependent hydrolases"/>
    <property type="match status" value="1"/>
</dbReference>
<dbReference type="Pfam" id="PF07969">
    <property type="entry name" value="Amidohydro_3"/>
    <property type="match status" value="1"/>
</dbReference>
<dbReference type="GO" id="GO:0019700">
    <property type="term" value="P:organic phosphonate catabolic process"/>
    <property type="evidence" value="ECO:0007669"/>
    <property type="project" value="InterPro"/>
</dbReference>
<dbReference type="OrthoDB" id="9785413at2"/>
<dbReference type="InterPro" id="IPR013108">
    <property type="entry name" value="Amidohydro_3"/>
</dbReference>
<dbReference type="NCBIfam" id="NF011987">
    <property type="entry name" value="PRK15446.2-3"/>
    <property type="match status" value="1"/>
</dbReference>
<protein>
    <submittedName>
        <fullName evidence="2">Alpha-D-ribose 1-methylphosphonate 5-triphosphate diphosphatase</fullName>
        <ecNumber evidence="2">3.6.1.63</ecNumber>
    </submittedName>
</protein>
<dbReference type="PANTHER" id="PTHR43135">
    <property type="entry name" value="ALPHA-D-RIBOSE 1-METHYLPHOSPHONATE 5-TRIPHOSPHATE DIPHOSPHATASE"/>
    <property type="match status" value="1"/>
</dbReference>
<dbReference type="EMBL" id="SISK01000003">
    <property type="protein sequence ID" value="TBN42030.1"/>
    <property type="molecule type" value="Genomic_DNA"/>
</dbReference>
<evidence type="ECO:0000259" key="1">
    <source>
        <dbReference type="Pfam" id="PF07969"/>
    </source>
</evidence>
<dbReference type="NCBIfam" id="NF011990">
    <property type="entry name" value="PRK15446.2-6"/>
    <property type="match status" value="1"/>
</dbReference>
<organism evidence="2 3">
    <name type="scientific">Paracoccus subflavus</name>
    <dbReference type="NCBI Taxonomy" id="2528244"/>
    <lineage>
        <taxon>Bacteria</taxon>
        <taxon>Pseudomonadati</taxon>
        <taxon>Pseudomonadota</taxon>
        <taxon>Alphaproteobacteria</taxon>
        <taxon>Rhodobacterales</taxon>
        <taxon>Paracoccaceae</taxon>
        <taxon>Paracoccus</taxon>
    </lineage>
</organism>
<evidence type="ECO:0000313" key="2">
    <source>
        <dbReference type="EMBL" id="TBN42030.1"/>
    </source>
</evidence>
<keyword evidence="3" id="KW-1185">Reference proteome</keyword>
<reference evidence="2 3" key="1">
    <citation type="submission" date="2019-02" db="EMBL/GenBank/DDBJ databases">
        <title>Paracoccus subflavus sp. nov., isolated from marine sediment of the Pacific Ocean.</title>
        <authorList>
            <person name="Zhang G."/>
        </authorList>
    </citation>
    <scope>NUCLEOTIDE SEQUENCE [LARGE SCALE GENOMIC DNA]</scope>
    <source>
        <strain evidence="2 3">GY0581</strain>
    </source>
</reference>
<dbReference type="PIRSF" id="PIRSF038971">
    <property type="entry name" value="PhnM"/>
    <property type="match status" value="1"/>
</dbReference>
<keyword evidence="2" id="KW-0378">Hydrolase</keyword>
<comment type="caution">
    <text evidence="2">The sequence shown here is derived from an EMBL/GenBank/DDBJ whole genome shotgun (WGS) entry which is preliminary data.</text>
</comment>
<proteinExistence type="predicted"/>
<dbReference type="GO" id="GO:0016810">
    <property type="term" value="F:hydrolase activity, acting on carbon-nitrogen (but not peptide) bonds"/>
    <property type="evidence" value="ECO:0007669"/>
    <property type="project" value="InterPro"/>
</dbReference>
<gene>
    <name evidence="2" type="ORF">EYE42_06435</name>
</gene>